<keyword evidence="6 7" id="KW-0479">Metal-binding</keyword>
<dbReference type="GO" id="GO:0008270">
    <property type="term" value="F:zinc ion binding"/>
    <property type="evidence" value="ECO:0007669"/>
    <property type="project" value="UniProtKB-UniRule"/>
</dbReference>
<dbReference type="WBParaSite" id="HPLM_0001458401-mRNA-1">
    <property type="protein sequence ID" value="HPLM_0001458401-mRNA-1"/>
    <property type="gene ID" value="HPLM_0001458401"/>
</dbReference>
<evidence type="ECO:0000256" key="6">
    <source>
        <dbReference type="PROSITE-ProRule" id="PRU01211"/>
    </source>
</evidence>
<organism evidence="11">
    <name type="scientific">Haemonchus placei</name>
    <name type="common">Barber's pole worm</name>
    <dbReference type="NCBI Taxonomy" id="6290"/>
    <lineage>
        <taxon>Eukaryota</taxon>
        <taxon>Metazoa</taxon>
        <taxon>Ecdysozoa</taxon>
        <taxon>Nematoda</taxon>
        <taxon>Chromadorea</taxon>
        <taxon>Rhabditida</taxon>
        <taxon>Rhabditina</taxon>
        <taxon>Rhabditomorpha</taxon>
        <taxon>Strongyloidea</taxon>
        <taxon>Trichostrongylidae</taxon>
        <taxon>Haemonchus</taxon>
    </lineage>
</organism>
<dbReference type="Pfam" id="PF01400">
    <property type="entry name" value="Astacin"/>
    <property type="match status" value="2"/>
</dbReference>
<keyword evidence="6 7" id="KW-0645">Protease</keyword>
<evidence type="ECO:0000256" key="4">
    <source>
        <dbReference type="ARBA" id="ARBA00023180"/>
    </source>
</evidence>
<evidence type="ECO:0000256" key="2">
    <source>
        <dbReference type="ARBA" id="ARBA00022525"/>
    </source>
</evidence>
<dbReference type="PRINTS" id="PR00480">
    <property type="entry name" value="ASTACIN"/>
</dbReference>
<evidence type="ECO:0000256" key="5">
    <source>
        <dbReference type="PIRNR" id="PIRNR036365"/>
    </source>
</evidence>
<gene>
    <name evidence="9" type="ORF">HPLM_LOCUS14576</name>
</gene>
<keyword evidence="6 7" id="KW-0482">Metalloprotease</keyword>
<feature type="active site" evidence="6">
    <location>
        <position position="142"/>
    </location>
</feature>
<feature type="domain" description="Peptidase M12A" evidence="8">
    <location>
        <begin position="226"/>
        <end position="346"/>
    </location>
</feature>
<evidence type="ECO:0000313" key="9">
    <source>
        <dbReference type="EMBL" id="VDO53286.1"/>
    </source>
</evidence>
<keyword evidence="10" id="KW-1185">Reference proteome</keyword>
<dbReference type="Proteomes" id="UP000268014">
    <property type="component" value="Unassembled WGS sequence"/>
</dbReference>
<dbReference type="Gene3D" id="3.40.390.10">
    <property type="entry name" value="Collagenase (Catalytic Domain)"/>
    <property type="match status" value="2"/>
</dbReference>
<protein>
    <recommendedName>
        <fullName evidence="5">Zinc metalloproteinase</fullName>
    </recommendedName>
</protein>
<dbReference type="PANTHER" id="PTHR10127:SF831">
    <property type="entry name" value="ZINC METALLOPROTEINASE NAS-37"/>
    <property type="match status" value="1"/>
</dbReference>
<dbReference type="GO" id="GO:0006508">
    <property type="term" value="P:proteolysis"/>
    <property type="evidence" value="ECO:0007669"/>
    <property type="project" value="UniProtKB-KW"/>
</dbReference>
<proteinExistence type="predicted"/>
<evidence type="ECO:0000256" key="3">
    <source>
        <dbReference type="ARBA" id="ARBA00023157"/>
    </source>
</evidence>
<dbReference type="AlphaFoldDB" id="A0A0N4WSQ6"/>
<keyword evidence="6 7" id="KW-0378">Hydrolase</keyword>
<feature type="binding site" evidence="6">
    <location>
        <position position="141"/>
    </location>
    <ligand>
        <name>Zn(2+)</name>
        <dbReference type="ChEBI" id="CHEBI:29105"/>
        <note>catalytic</note>
    </ligand>
</feature>
<keyword evidence="4" id="KW-0325">Glycoprotein</keyword>
<dbReference type="EMBL" id="UZAF01018617">
    <property type="protein sequence ID" value="VDO53286.1"/>
    <property type="molecule type" value="Genomic_DNA"/>
</dbReference>
<dbReference type="InterPro" id="IPR024079">
    <property type="entry name" value="MetalloPept_cat_dom_sf"/>
</dbReference>
<keyword evidence="3" id="KW-1015">Disulfide bond</keyword>
<keyword evidence="2 5" id="KW-0964">Secreted</keyword>
<keyword evidence="6 7" id="KW-0862">Zinc</keyword>
<dbReference type="SMART" id="SM00235">
    <property type="entry name" value="ZnMc"/>
    <property type="match status" value="2"/>
</dbReference>
<name>A0A0N4WSQ6_HAEPC</name>
<dbReference type="GO" id="GO:0004222">
    <property type="term" value="F:metalloendopeptidase activity"/>
    <property type="evidence" value="ECO:0007669"/>
    <property type="project" value="UniProtKB-UniRule"/>
</dbReference>
<comment type="caution">
    <text evidence="6">Lacks conserved residue(s) required for the propagation of feature annotation.</text>
</comment>
<dbReference type="GO" id="GO:0018996">
    <property type="term" value="P:molting cycle, collagen and cuticulin-based cuticle"/>
    <property type="evidence" value="ECO:0007669"/>
    <property type="project" value="InterPro"/>
</dbReference>
<comment type="subcellular location">
    <subcellularLocation>
        <location evidence="1 5">Secreted</location>
    </subcellularLocation>
</comment>
<evidence type="ECO:0000259" key="8">
    <source>
        <dbReference type="PROSITE" id="PS51864"/>
    </source>
</evidence>
<dbReference type="InterPro" id="IPR017050">
    <property type="entry name" value="Metallopeptidase_nem"/>
</dbReference>
<feature type="domain" description="Peptidase M12A" evidence="8">
    <location>
        <begin position="45"/>
        <end position="215"/>
    </location>
</feature>
<reference evidence="11" key="1">
    <citation type="submission" date="2017-02" db="UniProtKB">
        <authorList>
            <consortium name="WormBaseParasite"/>
        </authorList>
    </citation>
    <scope>IDENTIFICATION</scope>
</reference>
<evidence type="ECO:0000313" key="11">
    <source>
        <dbReference type="WBParaSite" id="HPLM_0001458401-mRNA-1"/>
    </source>
</evidence>
<feature type="binding site" evidence="6">
    <location>
        <position position="151"/>
    </location>
    <ligand>
        <name>Zn(2+)</name>
        <dbReference type="ChEBI" id="CHEBI:29105"/>
        <note>catalytic</note>
    </ligand>
</feature>
<dbReference type="OrthoDB" id="5785852at2759"/>
<feature type="binding site" evidence="6">
    <location>
        <position position="145"/>
    </location>
    <ligand>
        <name>Zn(2+)</name>
        <dbReference type="ChEBI" id="CHEBI:29105"/>
        <note>catalytic</note>
    </ligand>
</feature>
<dbReference type="OMA" id="KVFYYFE"/>
<dbReference type="PANTHER" id="PTHR10127">
    <property type="entry name" value="DISCOIDIN, CUB, EGF, LAMININ , AND ZINC METALLOPROTEASE DOMAIN CONTAINING"/>
    <property type="match status" value="1"/>
</dbReference>
<evidence type="ECO:0000256" key="1">
    <source>
        <dbReference type="ARBA" id="ARBA00004613"/>
    </source>
</evidence>
<dbReference type="PROSITE" id="PS51864">
    <property type="entry name" value="ASTACIN"/>
    <property type="match status" value="2"/>
</dbReference>
<dbReference type="InterPro" id="IPR001506">
    <property type="entry name" value="Peptidase_M12A"/>
</dbReference>
<dbReference type="InterPro" id="IPR006026">
    <property type="entry name" value="Peptidase_Metallo"/>
</dbReference>
<accession>A0A0N4WSQ6</accession>
<evidence type="ECO:0000313" key="10">
    <source>
        <dbReference type="Proteomes" id="UP000268014"/>
    </source>
</evidence>
<dbReference type="PIRSF" id="PIRSF036365">
    <property type="entry name" value="Astacin_nematoda"/>
    <property type="match status" value="1"/>
</dbReference>
<dbReference type="GO" id="GO:0005576">
    <property type="term" value="C:extracellular region"/>
    <property type="evidence" value="ECO:0007669"/>
    <property type="project" value="UniProtKB-SubCell"/>
</dbReference>
<dbReference type="SUPFAM" id="SSF55486">
    <property type="entry name" value="Metalloproteases ('zincins'), catalytic domain"/>
    <property type="match status" value="2"/>
</dbReference>
<evidence type="ECO:0000256" key="7">
    <source>
        <dbReference type="RuleBase" id="RU361183"/>
    </source>
</evidence>
<comment type="cofactor">
    <cofactor evidence="6 7">
        <name>Zn(2+)</name>
        <dbReference type="ChEBI" id="CHEBI:29105"/>
    </cofactor>
    <text evidence="6 7">Binds 1 zinc ion per subunit.</text>
</comment>
<sequence length="468" mass="51616">MALFPEGGSILEKNRIEGVSDYLYEGDINLTEEQLAALESVLSNRTTRQKRQASKVYPIWTNKKVFYYFEANFGESMKALVKKTLAYLAARTCLTFVESATAANRIQVFSGSGCYSNIGMSGGEQGLSLGSGCNTMGIIAHEFMHALGIFHTQSRHDRDSFITVDLTNVPETSDEDGTMPGDIVSIIKVNEKAGIDRHLFDGDILLGNTDLRTLTNTPKGGARQKRQVVYDSNKWPNNKVFYYFDSTIPPANQAYIRTVLNYLSARTCIDFVVDATAPNRIKVLDGAGCYSSVGMRGGEQVISLSSDCIIIGTIAHQFMESLGAAHTHQRFDRNDSIIVDLTNVPPPACGATLTATTTWVTRKVTVGDPKITTTSSTYKMCTDWVKAPAGKKVQIRVTALQGVNCTNGCWVHAIEPKIDTDKRLTNARICCPAQLNSILPSRINPTPIVFYSIRRAATFTYQYRYVNQ</sequence>
<reference evidence="9 10" key="2">
    <citation type="submission" date="2018-11" db="EMBL/GenBank/DDBJ databases">
        <authorList>
            <consortium name="Pathogen Informatics"/>
        </authorList>
    </citation>
    <scope>NUCLEOTIDE SEQUENCE [LARGE SCALE GENOMIC DNA]</scope>
    <source>
        <strain evidence="9 10">MHpl1</strain>
    </source>
</reference>